<comment type="catalytic activity">
    <reaction evidence="1">
        <text>ATP + protein L-histidine = ADP + protein N-phospho-L-histidine.</text>
        <dbReference type="EC" id="2.7.13.3"/>
    </reaction>
</comment>
<dbReference type="Pfam" id="PF00512">
    <property type="entry name" value="HisKA"/>
    <property type="match status" value="1"/>
</dbReference>
<evidence type="ECO:0000256" key="4">
    <source>
        <dbReference type="SAM" id="MobiDB-lite"/>
    </source>
</evidence>
<dbReference type="SMART" id="SM00388">
    <property type="entry name" value="HisKA"/>
    <property type="match status" value="1"/>
</dbReference>
<feature type="domain" description="Histidine kinase" evidence="5">
    <location>
        <begin position="155"/>
        <end position="364"/>
    </location>
</feature>
<keyword evidence="6" id="KW-0418">Kinase</keyword>
<dbReference type="SUPFAM" id="SSF47384">
    <property type="entry name" value="Homodimeric domain of signal transducing histidine kinase"/>
    <property type="match status" value="1"/>
</dbReference>
<dbReference type="PANTHER" id="PTHR43547">
    <property type="entry name" value="TWO-COMPONENT HISTIDINE KINASE"/>
    <property type="match status" value="1"/>
</dbReference>
<dbReference type="PROSITE" id="PS50109">
    <property type="entry name" value="HIS_KIN"/>
    <property type="match status" value="1"/>
</dbReference>
<keyword evidence="3" id="KW-0597">Phosphoprotein</keyword>
<dbReference type="Gene3D" id="3.30.565.10">
    <property type="entry name" value="Histidine kinase-like ATPase, C-terminal domain"/>
    <property type="match status" value="1"/>
</dbReference>
<dbReference type="EC" id="2.7.13.3" evidence="2"/>
<evidence type="ECO:0000313" key="7">
    <source>
        <dbReference type="Proteomes" id="UP001242732"/>
    </source>
</evidence>
<dbReference type="InterPro" id="IPR036890">
    <property type="entry name" value="HATPase_C_sf"/>
</dbReference>
<dbReference type="InterPro" id="IPR003594">
    <property type="entry name" value="HATPase_dom"/>
</dbReference>
<sequence>MRLAAFLESTRERILEEAVAYARTIPALRKTDDKALRDHLPQILEAISADLRTPQTRAQSIQKSHGNAPPGSTQSSAQTHGLMRAQSGIDIEQLVAEFRALRSSILRLWSEAHSAGPDTIHDITRFNEAIDQAVAESVQFYAQERERWREIFLGVLGHDLRGPLNAVALMVELMAKQGIAPVQQTAMLERGVHRMTTLLDSLLEYSRSNLGVGMVLHLAPTDLAAACSEEVQLQRLAHPGARIEFSAQGPTEGTYDASRVREALGNLVSNAVKHGDAGGSITVRVKGTAHGVAISVENAGELAPESIDDLFEPLRRGLHGPGTDRTHLGLGLFIARQIARAHHGDATGHCENHQVRFTLELPKG</sequence>
<feature type="compositionally biased region" description="Polar residues" evidence="4">
    <location>
        <begin position="54"/>
        <end position="79"/>
    </location>
</feature>
<dbReference type="InterPro" id="IPR025751">
    <property type="entry name" value="RsbRD_N_dom"/>
</dbReference>
<dbReference type="PANTHER" id="PTHR43547:SF2">
    <property type="entry name" value="HYBRID SIGNAL TRANSDUCTION HISTIDINE KINASE C"/>
    <property type="match status" value="1"/>
</dbReference>
<dbReference type="RefSeq" id="WP_011796570.1">
    <property type="nucleotide sequence ID" value="NZ_CP023687.1"/>
</dbReference>
<evidence type="ECO:0000313" key="6">
    <source>
        <dbReference type="EMBL" id="WIY50266.1"/>
    </source>
</evidence>
<dbReference type="Gene3D" id="1.10.287.130">
    <property type="match status" value="1"/>
</dbReference>
<dbReference type="SUPFAM" id="SSF55874">
    <property type="entry name" value="ATPase domain of HSP90 chaperone/DNA topoisomerase II/histidine kinase"/>
    <property type="match status" value="1"/>
</dbReference>
<organism evidence="6 7">
    <name type="scientific">Paracidovorax citrulli</name>
    <name type="common">Acidovorax citrulli</name>
    <dbReference type="NCBI Taxonomy" id="80869"/>
    <lineage>
        <taxon>Bacteria</taxon>
        <taxon>Pseudomonadati</taxon>
        <taxon>Pseudomonadota</taxon>
        <taxon>Betaproteobacteria</taxon>
        <taxon>Burkholderiales</taxon>
        <taxon>Comamonadaceae</taxon>
        <taxon>Paracidovorax</taxon>
    </lineage>
</organism>
<dbReference type="CDD" id="cd00082">
    <property type="entry name" value="HisKA"/>
    <property type="match status" value="1"/>
</dbReference>
<evidence type="ECO:0000256" key="2">
    <source>
        <dbReference type="ARBA" id="ARBA00012438"/>
    </source>
</evidence>
<proteinExistence type="predicted"/>
<dbReference type="InterPro" id="IPR036097">
    <property type="entry name" value="HisK_dim/P_sf"/>
</dbReference>
<feature type="region of interest" description="Disordered" evidence="4">
    <location>
        <begin position="54"/>
        <end position="80"/>
    </location>
</feature>
<keyword evidence="7" id="KW-1185">Reference proteome</keyword>
<dbReference type="GO" id="GO:0016301">
    <property type="term" value="F:kinase activity"/>
    <property type="evidence" value="ECO:0007669"/>
    <property type="project" value="UniProtKB-KW"/>
</dbReference>
<dbReference type="EMBL" id="CP127363">
    <property type="protein sequence ID" value="WIY50266.1"/>
    <property type="molecule type" value="Genomic_DNA"/>
</dbReference>
<dbReference type="InterPro" id="IPR005467">
    <property type="entry name" value="His_kinase_dom"/>
</dbReference>
<evidence type="ECO:0000256" key="3">
    <source>
        <dbReference type="ARBA" id="ARBA00022553"/>
    </source>
</evidence>
<dbReference type="InterPro" id="IPR003661">
    <property type="entry name" value="HisK_dim/P_dom"/>
</dbReference>
<dbReference type="Proteomes" id="UP001242732">
    <property type="component" value="Chromosome"/>
</dbReference>
<gene>
    <name evidence="6" type="ORF">QRO08_06775</name>
</gene>
<keyword evidence="6" id="KW-0808">Transferase</keyword>
<name>A0ABY9ATP9_PARCI</name>
<dbReference type="Pfam" id="PF02518">
    <property type="entry name" value="HATPase_c"/>
    <property type="match status" value="1"/>
</dbReference>
<accession>A0ABY9ATP9</accession>
<protein>
    <recommendedName>
        <fullName evidence="2">histidine kinase</fullName>
        <ecNumber evidence="2">2.7.13.3</ecNumber>
    </recommendedName>
</protein>
<dbReference type="SMART" id="SM00387">
    <property type="entry name" value="HATPase_c"/>
    <property type="match status" value="1"/>
</dbReference>
<evidence type="ECO:0000259" key="5">
    <source>
        <dbReference type="PROSITE" id="PS50109"/>
    </source>
</evidence>
<reference evidence="6 7" key="1">
    <citation type="submission" date="2023-06" db="EMBL/GenBank/DDBJ databases">
        <authorList>
            <person name="Ham H."/>
            <person name="Park D.S."/>
        </authorList>
    </citation>
    <scope>NUCLEOTIDE SEQUENCE [LARGE SCALE GENOMIC DNA]</scope>
    <source>
        <strain evidence="6 7">KACC 17005</strain>
    </source>
</reference>
<dbReference type="GeneID" id="79791598"/>
<dbReference type="Pfam" id="PF14361">
    <property type="entry name" value="RsbRD_N"/>
    <property type="match status" value="1"/>
</dbReference>
<evidence type="ECO:0000256" key="1">
    <source>
        <dbReference type="ARBA" id="ARBA00000085"/>
    </source>
</evidence>